<organism evidence="2 3">
    <name type="scientific">Cuscuta australis</name>
    <dbReference type="NCBI Taxonomy" id="267555"/>
    <lineage>
        <taxon>Eukaryota</taxon>
        <taxon>Viridiplantae</taxon>
        <taxon>Streptophyta</taxon>
        <taxon>Embryophyta</taxon>
        <taxon>Tracheophyta</taxon>
        <taxon>Spermatophyta</taxon>
        <taxon>Magnoliopsida</taxon>
        <taxon>eudicotyledons</taxon>
        <taxon>Gunneridae</taxon>
        <taxon>Pentapetalae</taxon>
        <taxon>asterids</taxon>
        <taxon>lamiids</taxon>
        <taxon>Solanales</taxon>
        <taxon>Convolvulaceae</taxon>
        <taxon>Cuscuteae</taxon>
        <taxon>Cuscuta</taxon>
        <taxon>Cuscuta subgen. Grammica</taxon>
        <taxon>Cuscuta sect. Cleistogrammica</taxon>
    </lineage>
</organism>
<dbReference type="Pfam" id="PF13456">
    <property type="entry name" value="RVT_3"/>
    <property type="match status" value="1"/>
</dbReference>
<dbReference type="PANTHER" id="PTHR47074">
    <property type="entry name" value="BNAC02G40300D PROTEIN"/>
    <property type="match status" value="1"/>
</dbReference>
<dbReference type="CDD" id="cd06222">
    <property type="entry name" value="RNase_H_like"/>
    <property type="match status" value="1"/>
</dbReference>
<name>A0A328DB73_9ASTE</name>
<keyword evidence="3" id="KW-1185">Reference proteome</keyword>
<reference evidence="2 3" key="1">
    <citation type="submission" date="2018-06" db="EMBL/GenBank/DDBJ databases">
        <title>The Genome of Cuscuta australis (Dodder) Provides Insight into the Evolution of Plant Parasitism.</title>
        <authorList>
            <person name="Liu H."/>
        </authorList>
    </citation>
    <scope>NUCLEOTIDE SEQUENCE [LARGE SCALE GENOMIC DNA]</scope>
    <source>
        <strain evidence="3">cv. Yunnan</strain>
        <tissue evidence="2">Vines</tissue>
    </source>
</reference>
<protein>
    <recommendedName>
        <fullName evidence="1">RNase H type-1 domain-containing protein</fullName>
    </recommendedName>
</protein>
<comment type="caution">
    <text evidence="2">The sequence shown here is derived from an EMBL/GenBank/DDBJ whole genome shotgun (WGS) entry which is preliminary data.</text>
</comment>
<gene>
    <name evidence="2" type="ORF">DM860_013095</name>
</gene>
<dbReference type="InterPro" id="IPR002156">
    <property type="entry name" value="RNaseH_domain"/>
</dbReference>
<dbReference type="InterPro" id="IPR052929">
    <property type="entry name" value="RNase_H-like_EbsB-rel"/>
</dbReference>
<dbReference type="InterPro" id="IPR044730">
    <property type="entry name" value="RNase_H-like_dom_plant"/>
</dbReference>
<dbReference type="GO" id="GO:0004523">
    <property type="term" value="F:RNA-DNA hybrid ribonuclease activity"/>
    <property type="evidence" value="ECO:0007669"/>
    <property type="project" value="InterPro"/>
</dbReference>
<dbReference type="PANTHER" id="PTHR47074:SF11">
    <property type="entry name" value="REVERSE TRANSCRIPTASE-LIKE PROTEIN"/>
    <property type="match status" value="1"/>
</dbReference>
<evidence type="ECO:0000313" key="3">
    <source>
        <dbReference type="Proteomes" id="UP000249390"/>
    </source>
</evidence>
<evidence type="ECO:0000259" key="1">
    <source>
        <dbReference type="Pfam" id="PF13456"/>
    </source>
</evidence>
<proteinExistence type="predicted"/>
<dbReference type="Proteomes" id="UP000249390">
    <property type="component" value="Unassembled WGS sequence"/>
</dbReference>
<dbReference type="EMBL" id="NQVE01000186">
    <property type="protein sequence ID" value="RAL41561.1"/>
    <property type="molecule type" value="Genomic_DNA"/>
</dbReference>
<accession>A0A328DB73</accession>
<evidence type="ECO:0000313" key="2">
    <source>
        <dbReference type="EMBL" id="RAL41561.1"/>
    </source>
</evidence>
<dbReference type="AlphaFoldDB" id="A0A328DB73"/>
<sequence length="228" mass="25515">MREFIKFDKDGSKDNARCLARLSLCEGMVLRIHIELAIDANECVSTNWDDKNGSSDAFKLICRLSAPIMRHKLEIVYPRLRVAVFAHLLIVSFARVFMGVVNGPLPPCLSALMVETLASKEVILWLKGHGFLYVRVFSDCSTLCQNLAHNSKEDMSHVGIITFDCKKNLDPFNTCSFNFIPRSANVIAHSLASTAFDQANKLYWDSIPPGFVSISCMLVVEKSVNIRV</sequence>
<dbReference type="Gene3D" id="3.30.420.10">
    <property type="entry name" value="Ribonuclease H-like superfamily/Ribonuclease H"/>
    <property type="match status" value="1"/>
</dbReference>
<dbReference type="GO" id="GO:0003676">
    <property type="term" value="F:nucleic acid binding"/>
    <property type="evidence" value="ECO:0007669"/>
    <property type="project" value="InterPro"/>
</dbReference>
<feature type="domain" description="RNase H type-1" evidence="1">
    <location>
        <begin position="97"/>
        <end position="194"/>
    </location>
</feature>
<dbReference type="InterPro" id="IPR036397">
    <property type="entry name" value="RNaseH_sf"/>
</dbReference>